<dbReference type="GO" id="GO:0009231">
    <property type="term" value="P:riboflavin biosynthetic process"/>
    <property type="evidence" value="ECO:0007669"/>
    <property type="project" value="UniProtKB-KW"/>
</dbReference>
<evidence type="ECO:0000313" key="13">
    <source>
        <dbReference type="Proteomes" id="UP000237350"/>
    </source>
</evidence>
<dbReference type="EMBL" id="LPWH01000067">
    <property type="protein sequence ID" value="POR01307.1"/>
    <property type="molecule type" value="Genomic_DNA"/>
</dbReference>
<dbReference type="InterPro" id="IPR026017">
    <property type="entry name" value="Lumazine-bd_dom"/>
</dbReference>
<dbReference type="InterPro" id="IPR023366">
    <property type="entry name" value="ATP_synth_asu-like_sf"/>
</dbReference>
<dbReference type="Proteomes" id="UP000237350">
    <property type="component" value="Unassembled WGS sequence"/>
</dbReference>
<organism evidence="12 13">
    <name type="scientific">Alkalispirochaeta sphaeroplastigenens</name>
    <dbReference type="NCBI Taxonomy" id="1187066"/>
    <lineage>
        <taxon>Bacteria</taxon>
        <taxon>Pseudomonadati</taxon>
        <taxon>Spirochaetota</taxon>
        <taxon>Spirochaetia</taxon>
        <taxon>Spirochaetales</taxon>
        <taxon>Spirochaetaceae</taxon>
        <taxon>Alkalispirochaeta</taxon>
    </lineage>
</organism>
<evidence type="ECO:0000259" key="11">
    <source>
        <dbReference type="PROSITE" id="PS51177"/>
    </source>
</evidence>
<evidence type="ECO:0000256" key="4">
    <source>
        <dbReference type="ARBA" id="ARBA00012827"/>
    </source>
</evidence>
<dbReference type="InterPro" id="IPR001783">
    <property type="entry name" value="Lumazine-bd"/>
</dbReference>
<reference evidence="13" key="1">
    <citation type="submission" date="2015-12" db="EMBL/GenBank/DDBJ databases">
        <authorList>
            <person name="Lodha T.D."/>
            <person name="Chintalapati S."/>
            <person name="Chintalapati V.R."/>
            <person name="Sravanthi T."/>
        </authorList>
    </citation>
    <scope>NUCLEOTIDE SEQUENCE [LARGE SCALE GENOMIC DNA]</scope>
    <source>
        <strain evidence="13">JC133</strain>
    </source>
</reference>
<protein>
    <recommendedName>
        <fullName evidence="5 9">Riboflavin synthase</fullName>
        <ecNumber evidence="4 9">2.5.1.9</ecNumber>
    </recommendedName>
</protein>
<name>A0A2S4JP44_9SPIO</name>
<evidence type="ECO:0000313" key="12">
    <source>
        <dbReference type="EMBL" id="POR01307.1"/>
    </source>
</evidence>
<dbReference type="AlphaFoldDB" id="A0A2S4JP44"/>
<dbReference type="PIRSF" id="PIRSF000498">
    <property type="entry name" value="Riboflavin_syn_A"/>
    <property type="match status" value="1"/>
</dbReference>
<dbReference type="Pfam" id="PF00677">
    <property type="entry name" value="Lum_binding"/>
    <property type="match status" value="2"/>
</dbReference>
<keyword evidence="8" id="KW-0677">Repeat</keyword>
<evidence type="ECO:0000256" key="10">
    <source>
        <dbReference type="PROSITE-ProRule" id="PRU00524"/>
    </source>
</evidence>
<evidence type="ECO:0000256" key="9">
    <source>
        <dbReference type="NCBIfam" id="TIGR00187"/>
    </source>
</evidence>
<proteinExistence type="predicted"/>
<dbReference type="EC" id="2.5.1.9" evidence="4 9"/>
<dbReference type="CDD" id="cd00402">
    <property type="entry name" value="Riboflavin_synthase_like"/>
    <property type="match status" value="1"/>
</dbReference>
<dbReference type="PROSITE" id="PS51177">
    <property type="entry name" value="LUMAZINE_BIND"/>
    <property type="match status" value="2"/>
</dbReference>
<dbReference type="InterPro" id="IPR017938">
    <property type="entry name" value="Riboflavin_synthase-like_b-brl"/>
</dbReference>
<comment type="pathway">
    <text evidence="3">Cofactor biosynthesis; riboflavin biosynthesis; riboflavin from 2-hydroxy-3-oxobutyl phosphate and 5-amino-6-(D-ribitylamino)uracil: step 2/2.</text>
</comment>
<feature type="domain" description="Lumazine-binding" evidence="11">
    <location>
        <begin position="97"/>
        <end position="193"/>
    </location>
</feature>
<comment type="function">
    <text evidence="2">Catalyzes the dismutation of two molecules of 6,7-dimethyl-8-ribityllumazine, resulting in the formation of riboflavin and 5-amino-6-(D-ribitylamino)uracil.</text>
</comment>
<dbReference type="PANTHER" id="PTHR21098">
    <property type="entry name" value="RIBOFLAVIN SYNTHASE ALPHA CHAIN"/>
    <property type="match status" value="1"/>
</dbReference>
<evidence type="ECO:0000256" key="5">
    <source>
        <dbReference type="ARBA" id="ARBA00013950"/>
    </source>
</evidence>
<dbReference type="SUPFAM" id="SSF63380">
    <property type="entry name" value="Riboflavin synthase domain-like"/>
    <property type="match status" value="2"/>
</dbReference>
<evidence type="ECO:0000256" key="1">
    <source>
        <dbReference type="ARBA" id="ARBA00000968"/>
    </source>
</evidence>
<evidence type="ECO:0000256" key="6">
    <source>
        <dbReference type="ARBA" id="ARBA00022619"/>
    </source>
</evidence>
<dbReference type="RefSeq" id="WP_103680307.1">
    <property type="nucleotide sequence ID" value="NZ_LPWH01000067.1"/>
</dbReference>
<comment type="catalytic activity">
    <reaction evidence="1">
        <text>2 6,7-dimethyl-8-(1-D-ribityl)lumazine + H(+) = 5-amino-6-(D-ribitylamino)uracil + riboflavin</text>
        <dbReference type="Rhea" id="RHEA:20772"/>
        <dbReference type="ChEBI" id="CHEBI:15378"/>
        <dbReference type="ChEBI" id="CHEBI:15934"/>
        <dbReference type="ChEBI" id="CHEBI:57986"/>
        <dbReference type="ChEBI" id="CHEBI:58201"/>
        <dbReference type="EC" id="2.5.1.9"/>
    </reaction>
</comment>
<dbReference type="OrthoDB" id="9788537at2"/>
<dbReference type="PANTHER" id="PTHR21098:SF12">
    <property type="entry name" value="RIBOFLAVIN SYNTHASE"/>
    <property type="match status" value="1"/>
</dbReference>
<evidence type="ECO:0000256" key="2">
    <source>
        <dbReference type="ARBA" id="ARBA00002803"/>
    </source>
</evidence>
<feature type="domain" description="Lumazine-binding" evidence="11">
    <location>
        <begin position="1"/>
        <end position="96"/>
    </location>
</feature>
<dbReference type="FunFam" id="2.40.30.20:FF:000003">
    <property type="entry name" value="Riboflavin synthase, alpha subunit"/>
    <property type="match status" value="1"/>
</dbReference>
<evidence type="ECO:0000256" key="8">
    <source>
        <dbReference type="ARBA" id="ARBA00022737"/>
    </source>
</evidence>
<dbReference type="NCBIfam" id="NF006767">
    <property type="entry name" value="PRK09289.1"/>
    <property type="match status" value="1"/>
</dbReference>
<keyword evidence="6" id="KW-0686">Riboflavin biosynthesis</keyword>
<accession>A0A2S4JP44</accession>
<evidence type="ECO:0000256" key="7">
    <source>
        <dbReference type="ARBA" id="ARBA00022679"/>
    </source>
</evidence>
<gene>
    <name evidence="12" type="ORF">AU468_08295</name>
</gene>
<keyword evidence="13" id="KW-1185">Reference proteome</keyword>
<feature type="repeat" description="Lumazine-binding" evidence="10">
    <location>
        <begin position="97"/>
        <end position="193"/>
    </location>
</feature>
<comment type="caution">
    <text evidence="12">The sequence shown here is derived from an EMBL/GenBank/DDBJ whole genome shotgun (WGS) entry which is preliminary data.</text>
</comment>
<dbReference type="NCBIfam" id="TIGR00187">
    <property type="entry name" value="ribE"/>
    <property type="match status" value="1"/>
</dbReference>
<dbReference type="Gene3D" id="2.40.30.20">
    <property type="match status" value="2"/>
</dbReference>
<dbReference type="GO" id="GO:0004746">
    <property type="term" value="F:riboflavin synthase activity"/>
    <property type="evidence" value="ECO:0007669"/>
    <property type="project" value="UniProtKB-UniRule"/>
</dbReference>
<sequence length="213" mass="22681">MFTGLVEETGQVCQVVRRGDYQRLQVRASAVLQGMARGDSIAVNGVCQTVTDLEGDTFTVETLKVSLDKTTLGTLGPGHRVNLERALSLSSRLGGHLVQGHVDGTAWVLESRVSGPNGFLRAGLAPDLLRYCVREGSVTIDGVSLTIAGLDQESLTVNLIPLTRETTVLGDRRAGDLVNIEVDIIGRYVERLLGGVSPGGISRDRLAAWGFGP</sequence>
<keyword evidence="7" id="KW-0808">Transferase</keyword>
<feature type="repeat" description="Lumazine-binding" evidence="10">
    <location>
        <begin position="1"/>
        <end position="96"/>
    </location>
</feature>
<evidence type="ECO:0000256" key="3">
    <source>
        <dbReference type="ARBA" id="ARBA00004887"/>
    </source>
</evidence>